<accession>L8EWH3</accession>
<dbReference type="EMBL" id="CP048261">
    <property type="protein sequence ID" value="QST78991.1"/>
    <property type="molecule type" value="Genomic_DNA"/>
</dbReference>
<organism evidence="1 2">
    <name type="scientific">Streptomyces rimosus subsp. rimosus (strain ATCC 10970 / DSM 40260 / JCM 4667 / NRRL 2234)</name>
    <dbReference type="NCBI Taxonomy" id="1265868"/>
    <lineage>
        <taxon>Bacteria</taxon>
        <taxon>Bacillati</taxon>
        <taxon>Actinomycetota</taxon>
        <taxon>Actinomycetes</taxon>
        <taxon>Kitasatosporales</taxon>
        <taxon>Streptomycetaceae</taxon>
        <taxon>Streptomyces</taxon>
    </lineage>
</organism>
<evidence type="ECO:0000313" key="1">
    <source>
        <dbReference type="EMBL" id="QST78991.1"/>
    </source>
</evidence>
<proteinExistence type="predicted"/>
<dbReference type="AlphaFoldDB" id="L8EWH3"/>
<reference evidence="1" key="2">
    <citation type="submission" date="2020-01" db="EMBL/GenBank/DDBJ databases">
        <authorList>
            <person name="Algora L."/>
            <person name="Schniete J.K."/>
            <person name="MacFadyen A."/>
            <person name="Hoskisson P.A."/>
            <person name="Hunter I.S."/>
            <person name="Herron P.R."/>
        </authorList>
    </citation>
    <scope>NUCLEOTIDE SEQUENCE</scope>
    <source>
        <strain evidence="1">ATCC 10970</strain>
    </source>
</reference>
<reference evidence="1" key="3">
    <citation type="journal article" date="2021" name="bioRxiv">
        <title>Bilateral symmetry of linear streptomycete chromosomes.</title>
        <authorList>
            <person name="Algora-Gallardo L."/>
            <person name="Schniete J.K."/>
            <person name="Mark D.R."/>
            <person name="Hunter I.S."/>
            <person name="Herron P.R."/>
        </authorList>
    </citation>
    <scope>NUCLEOTIDE SEQUENCE</scope>
    <source>
        <strain evidence="1">ATCC 10970</strain>
    </source>
</reference>
<dbReference type="Proteomes" id="UP000011074">
    <property type="component" value="Chromosome"/>
</dbReference>
<name>L8EWH3_STRR1</name>
<evidence type="ECO:0000313" key="2">
    <source>
        <dbReference type="Proteomes" id="UP000011074"/>
    </source>
</evidence>
<protein>
    <submittedName>
        <fullName evidence="1">Uncharacterized protein</fullName>
    </submittedName>
</protein>
<sequence length="209" mass="22668">MITMQPVLEIHLPDDFALWPVTDFEPYTFLRLGGGMEMTEVGTAVAQIAFTNAVAPEDDTSPPPSDPYGAFLHTLLTSEHLIAAGGLRVHDADTGVTVLPGCCDGLEEWREWHRVFDGDGFVGFGHDPSPTAERRGDTVRLTVDAWQEDSPAIDLPVTELRHLLTDVERDLTAFLALATSWAAHHMPAQAATVTAALARCLDVRAPGMP</sequence>
<gene>
    <name evidence="1" type="ORF">SRIM_001280</name>
</gene>
<reference evidence="1" key="1">
    <citation type="submission" date="2012-12" db="EMBL/GenBank/DDBJ databases">
        <authorList>
            <person name="Pethick F.E."/>
            <person name="MacFadyen A.C."/>
            <person name="Tang Z."/>
            <person name="Sangal V."/>
            <person name="Tze-Tze L."/>
            <person name="Chu J."/>
            <person name="Guo M."/>
            <person name="Kirby R."/>
            <person name="Hoskisson P.A."/>
            <person name="Herron P.R."/>
            <person name="Hunter I.S."/>
        </authorList>
    </citation>
    <scope>NUCLEOTIDE SEQUENCE</scope>
    <source>
        <strain evidence="1">ATCC 10970</strain>
    </source>
</reference>